<keyword evidence="2" id="KW-1185">Reference proteome</keyword>
<dbReference type="AlphaFoldDB" id="L9KQZ2"/>
<dbReference type="InParanoid" id="L9KQZ2"/>
<dbReference type="EMBL" id="KB320701">
    <property type="protein sequence ID" value="ELW65196.1"/>
    <property type="molecule type" value="Genomic_DNA"/>
</dbReference>
<evidence type="ECO:0000313" key="1">
    <source>
        <dbReference type="EMBL" id="ELW65196.1"/>
    </source>
</evidence>
<reference evidence="2" key="1">
    <citation type="submission" date="2012-07" db="EMBL/GenBank/DDBJ databases">
        <title>Genome of the Chinese tree shrew, a rising model animal genetically related to primates.</title>
        <authorList>
            <person name="Zhang G."/>
            <person name="Fan Y."/>
            <person name="Yao Y."/>
            <person name="Huang Z."/>
        </authorList>
    </citation>
    <scope>NUCLEOTIDE SEQUENCE [LARGE SCALE GENOMIC DNA]</scope>
</reference>
<protein>
    <submittedName>
        <fullName evidence="1">Uncharacterized protein</fullName>
    </submittedName>
</protein>
<dbReference type="Proteomes" id="UP000011518">
    <property type="component" value="Unassembled WGS sequence"/>
</dbReference>
<proteinExistence type="predicted"/>
<sequence>MQSLWRRGSKNSGFSSAVDEAVPYFPSRELLRTQSILGYLLPGLAGSSLGSDLTSGVSLIRSDPRGLQVELQGPELEQKEMRKLTGNQRGRLDPLLLGTWHPYQLLCVNHCAVKGGGGAGLFESSLEFKAWRITAVWFPEASHTSVHILGLG</sequence>
<evidence type="ECO:0000313" key="2">
    <source>
        <dbReference type="Proteomes" id="UP000011518"/>
    </source>
</evidence>
<reference evidence="2" key="2">
    <citation type="journal article" date="2013" name="Nat. Commun.">
        <title>Genome of the Chinese tree shrew.</title>
        <authorList>
            <person name="Fan Y."/>
            <person name="Huang Z.Y."/>
            <person name="Cao C.C."/>
            <person name="Chen C.S."/>
            <person name="Chen Y.X."/>
            <person name="Fan D.D."/>
            <person name="He J."/>
            <person name="Hou H.L."/>
            <person name="Hu L."/>
            <person name="Hu X.T."/>
            <person name="Jiang X.T."/>
            <person name="Lai R."/>
            <person name="Lang Y.S."/>
            <person name="Liang B."/>
            <person name="Liao S.G."/>
            <person name="Mu D."/>
            <person name="Ma Y.Y."/>
            <person name="Niu Y.Y."/>
            <person name="Sun X.Q."/>
            <person name="Xia J.Q."/>
            <person name="Xiao J."/>
            <person name="Xiong Z.Q."/>
            <person name="Xu L."/>
            <person name="Yang L."/>
            <person name="Zhang Y."/>
            <person name="Zhao W."/>
            <person name="Zhao X.D."/>
            <person name="Zheng Y.T."/>
            <person name="Zhou J.M."/>
            <person name="Zhu Y.B."/>
            <person name="Zhang G.J."/>
            <person name="Wang J."/>
            <person name="Yao Y.G."/>
        </authorList>
    </citation>
    <scope>NUCLEOTIDE SEQUENCE [LARGE SCALE GENOMIC DNA]</scope>
</reference>
<gene>
    <name evidence="1" type="ORF">TREES_T100009857</name>
</gene>
<accession>L9KQZ2</accession>
<name>L9KQZ2_TUPCH</name>
<organism evidence="1 2">
    <name type="scientific">Tupaia chinensis</name>
    <name type="common">Chinese tree shrew</name>
    <name type="synonym">Tupaia belangeri chinensis</name>
    <dbReference type="NCBI Taxonomy" id="246437"/>
    <lineage>
        <taxon>Eukaryota</taxon>
        <taxon>Metazoa</taxon>
        <taxon>Chordata</taxon>
        <taxon>Craniata</taxon>
        <taxon>Vertebrata</taxon>
        <taxon>Euteleostomi</taxon>
        <taxon>Mammalia</taxon>
        <taxon>Eutheria</taxon>
        <taxon>Euarchontoglires</taxon>
        <taxon>Scandentia</taxon>
        <taxon>Tupaiidae</taxon>
        <taxon>Tupaia</taxon>
    </lineage>
</organism>